<comment type="catalytic activity">
    <reaction evidence="12">
        <text>O-phospho-L-serine + H2O = L-serine + phosphate</text>
        <dbReference type="Rhea" id="RHEA:21208"/>
        <dbReference type="ChEBI" id="CHEBI:15377"/>
        <dbReference type="ChEBI" id="CHEBI:33384"/>
        <dbReference type="ChEBI" id="CHEBI:43474"/>
        <dbReference type="ChEBI" id="CHEBI:57524"/>
        <dbReference type="EC" id="3.1.3.3"/>
    </reaction>
</comment>
<dbReference type="NCBIfam" id="TIGR01488">
    <property type="entry name" value="HAD-SF-IB"/>
    <property type="match status" value="1"/>
</dbReference>
<evidence type="ECO:0000256" key="7">
    <source>
        <dbReference type="ARBA" id="ARBA00022723"/>
    </source>
</evidence>
<feature type="active site" description="Proton donor" evidence="14">
    <location>
        <position position="197"/>
    </location>
</feature>
<keyword evidence="6" id="KW-0028">Amino-acid biosynthesis</keyword>
<dbReference type="Pfam" id="PF00702">
    <property type="entry name" value="Hydrolase"/>
    <property type="match status" value="1"/>
</dbReference>
<evidence type="ECO:0000256" key="5">
    <source>
        <dbReference type="ARBA" id="ARBA00015196"/>
    </source>
</evidence>
<proteinExistence type="inferred from homology"/>
<dbReference type="UniPathway" id="UPA00135">
    <property type="reaction ID" value="UER00198"/>
</dbReference>
<dbReference type="SUPFAM" id="SSF55021">
    <property type="entry name" value="ACT-like"/>
    <property type="match status" value="1"/>
</dbReference>
<dbReference type="SFLD" id="SFLDF00029">
    <property type="entry name" value="phosphoserine_phosphatase"/>
    <property type="match status" value="1"/>
</dbReference>
<dbReference type="PROSITE" id="PS51671">
    <property type="entry name" value="ACT"/>
    <property type="match status" value="1"/>
</dbReference>
<dbReference type="PANTHER" id="PTHR43344:SF2">
    <property type="entry name" value="PHOSPHOSERINE PHOSPHATASE"/>
    <property type="match status" value="1"/>
</dbReference>
<dbReference type="EMBL" id="AASE01000006">
    <property type="protein sequence ID" value="EAT59269.1"/>
    <property type="molecule type" value="Genomic_DNA"/>
</dbReference>
<evidence type="ECO:0000313" key="16">
    <source>
        <dbReference type="EMBL" id="EAT59269.1"/>
    </source>
</evidence>
<organism evidence="16 17">
    <name type="scientific">Chlorobium ferrooxidans DSM 13031</name>
    <dbReference type="NCBI Taxonomy" id="377431"/>
    <lineage>
        <taxon>Bacteria</taxon>
        <taxon>Pseudomonadati</taxon>
        <taxon>Chlorobiota</taxon>
        <taxon>Chlorobiia</taxon>
        <taxon>Chlorobiales</taxon>
        <taxon>Chlorobiaceae</taxon>
        <taxon>Chlorobium/Pelodictyon group</taxon>
        <taxon>Chlorobium</taxon>
    </lineage>
</organism>
<feature type="domain" description="ACT" evidence="15">
    <location>
        <begin position="6"/>
        <end position="89"/>
    </location>
</feature>
<comment type="similarity">
    <text evidence="3">Belongs to the HAD-like hydrolase superfamily. SerB family.</text>
</comment>
<feature type="active site" description="Nucleophile" evidence="14">
    <location>
        <position position="195"/>
    </location>
</feature>
<evidence type="ECO:0000256" key="11">
    <source>
        <dbReference type="ARBA" id="ARBA00031693"/>
    </source>
</evidence>
<keyword evidence="17" id="KW-1185">Reference proteome</keyword>
<evidence type="ECO:0000256" key="6">
    <source>
        <dbReference type="ARBA" id="ARBA00022605"/>
    </source>
</evidence>
<dbReference type="GO" id="GO:0006564">
    <property type="term" value="P:L-serine biosynthetic process"/>
    <property type="evidence" value="ECO:0007669"/>
    <property type="project" value="UniProtKB-KW"/>
</dbReference>
<dbReference type="CDD" id="cd04871">
    <property type="entry name" value="ACT_PSP_2"/>
    <property type="match status" value="1"/>
</dbReference>
<dbReference type="SUPFAM" id="SSF56784">
    <property type="entry name" value="HAD-like"/>
    <property type="match status" value="1"/>
</dbReference>
<dbReference type="GO" id="GO:0005737">
    <property type="term" value="C:cytoplasm"/>
    <property type="evidence" value="ECO:0007669"/>
    <property type="project" value="TreeGrafter"/>
</dbReference>
<dbReference type="Pfam" id="PF21086">
    <property type="entry name" value="ACT_PSP_2"/>
    <property type="match status" value="1"/>
</dbReference>
<dbReference type="InterPro" id="IPR004469">
    <property type="entry name" value="PSP"/>
</dbReference>
<evidence type="ECO:0000313" key="17">
    <source>
        <dbReference type="Proteomes" id="UP000004162"/>
    </source>
</evidence>
<evidence type="ECO:0000256" key="9">
    <source>
        <dbReference type="ARBA" id="ARBA00022842"/>
    </source>
</evidence>
<evidence type="ECO:0000256" key="13">
    <source>
        <dbReference type="ARBA" id="ARBA00048523"/>
    </source>
</evidence>
<reference evidence="16 17" key="2">
    <citation type="submission" date="2006-07" db="EMBL/GenBank/DDBJ databases">
        <title>Sequencing of the draft genome and assembly of Chlorobium ferroxidans DSM 13031.</title>
        <authorList>
            <consortium name="US DOE Joint Genome Institute (JGI-PGF)"/>
            <person name="Copeland A."/>
            <person name="Lucas S."/>
            <person name="Lapidus A."/>
            <person name="Barry K."/>
            <person name="Glavina del Rio T."/>
            <person name="Dalin E."/>
            <person name="Tice H."/>
            <person name="Bruce D."/>
            <person name="Pitluck S."/>
            <person name="Richardson P."/>
        </authorList>
    </citation>
    <scope>NUCLEOTIDE SEQUENCE [LARGE SCALE GENOMIC DNA]</scope>
    <source>
        <strain evidence="16 17">DSM 13031</strain>
    </source>
</reference>
<name>Q0YSC1_9CHLB</name>
<dbReference type="InterPro" id="IPR049148">
    <property type="entry name" value="PSP_ACT"/>
</dbReference>
<dbReference type="CDD" id="cd04870">
    <property type="entry name" value="ACT_PSP_1"/>
    <property type="match status" value="1"/>
</dbReference>
<evidence type="ECO:0000256" key="3">
    <source>
        <dbReference type="ARBA" id="ARBA00009184"/>
    </source>
</evidence>
<keyword evidence="8 16" id="KW-0378">Hydrolase</keyword>
<dbReference type="PANTHER" id="PTHR43344">
    <property type="entry name" value="PHOSPHOSERINE PHOSPHATASE"/>
    <property type="match status" value="1"/>
</dbReference>
<gene>
    <name evidence="16" type="ORF">CferDRAFT_1276</name>
</gene>
<keyword evidence="7" id="KW-0479">Metal-binding</keyword>
<dbReference type="OrthoDB" id="9790031at2"/>
<dbReference type="Pfam" id="PF13740">
    <property type="entry name" value="ACT_6"/>
    <property type="match status" value="1"/>
</dbReference>
<dbReference type="NCBIfam" id="TIGR00338">
    <property type="entry name" value="serB"/>
    <property type="match status" value="1"/>
</dbReference>
<keyword evidence="10" id="KW-0718">Serine biosynthesis</keyword>
<evidence type="ECO:0000256" key="8">
    <source>
        <dbReference type="ARBA" id="ARBA00022801"/>
    </source>
</evidence>
<reference evidence="16 17" key="1">
    <citation type="submission" date="2006-07" db="EMBL/GenBank/DDBJ databases">
        <title>Annotation of the draft genome assembly of Chlorobium ferroxidans DSM 13031.</title>
        <authorList>
            <consortium name="US DOE Joint Genome Institute (JGI-ORNL)"/>
            <person name="Larimer F."/>
            <person name="Land M."/>
            <person name="Hauser L."/>
        </authorList>
    </citation>
    <scope>NUCLEOTIDE SEQUENCE [LARGE SCALE GENOMIC DNA]</scope>
    <source>
        <strain evidence="16 17">DSM 13031</strain>
    </source>
</reference>
<evidence type="ECO:0000256" key="10">
    <source>
        <dbReference type="ARBA" id="ARBA00023299"/>
    </source>
</evidence>
<dbReference type="InterPro" id="IPR023214">
    <property type="entry name" value="HAD_sf"/>
</dbReference>
<evidence type="ECO:0000256" key="4">
    <source>
        <dbReference type="ARBA" id="ARBA00012640"/>
    </source>
</evidence>
<evidence type="ECO:0000256" key="12">
    <source>
        <dbReference type="ARBA" id="ARBA00048138"/>
    </source>
</evidence>
<dbReference type="InterPro" id="IPR002912">
    <property type="entry name" value="ACT_dom"/>
</dbReference>
<dbReference type="GO" id="GO:0036424">
    <property type="term" value="F:L-phosphoserine phosphatase activity"/>
    <property type="evidence" value="ECO:0007669"/>
    <property type="project" value="InterPro"/>
</dbReference>
<dbReference type="InterPro" id="IPR036412">
    <property type="entry name" value="HAD-like_sf"/>
</dbReference>
<dbReference type="InterPro" id="IPR050582">
    <property type="entry name" value="HAD-like_SerB"/>
</dbReference>
<dbReference type="SFLD" id="SFLDS00003">
    <property type="entry name" value="Haloacid_Dehalogenase"/>
    <property type="match status" value="1"/>
</dbReference>
<dbReference type="Gene3D" id="3.40.50.1000">
    <property type="entry name" value="HAD superfamily/HAD-like"/>
    <property type="match status" value="1"/>
</dbReference>
<comment type="cofactor">
    <cofactor evidence="1">
        <name>Mg(2+)</name>
        <dbReference type="ChEBI" id="CHEBI:18420"/>
    </cofactor>
</comment>
<dbReference type="AlphaFoldDB" id="Q0YSC1"/>
<sequence length="421" mass="46418">MSELLLINITGQDKPGLTSKITAILSGYKVPVLDIGQAVIHNHLSLGMLVEVPKESASSPVLKDLLFCAHTLGIQITFTPVTDIEYNDWVHEQGKPRHLLSLLARRITAEHLERVSSIIASHGLNIDTINRLSGRIPLEADRHTKACVEFSMRGTVQNENRFREEMLAITDSLGIDIAFQEDNIFRRNRRLVVFDMDSTLITSEVIDELAIEAGVGAEVAAITEQAMRGEIDFTGSLQRRVSLLNGLDEHVLETIAKRLQLTEGAETLFHNLHNLGFKTAILSGGFSYFGHYLQKKLNIDYVYANTLEIIEGKLTGKVLGQVVDGKRKADLLELIAQKENIRLEQTIAVGDGANDLPMLGKAGLGIAFRAKPIVRESAKQAISTLGLDAILYLMGFRDRDDLSVTLPRTPQTAQNPQSQGV</sequence>
<dbReference type="InterPro" id="IPR045865">
    <property type="entry name" value="ACT-like_dom_sf"/>
</dbReference>
<dbReference type="EC" id="3.1.3.3" evidence="4"/>
<evidence type="ECO:0000256" key="1">
    <source>
        <dbReference type="ARBA" id="ARBA00001946"/>
    </source>
</evidence>
<dbReference type="Gene3D" id="3.30.70.260">
    <property type="match status" value="2"/>
</dbReference>
<evidence type="ECO:0000256" key="14">
    <source>
        <dbReference type="PIRSR" id="PIRSR604469-1"/>
    </source>
</evidence>
<comment type="caution">
    <text evidence="16">The sequence shown here is derived from an EMBL/GenBank/DDBJ whole genome shotgun (WGS) entry which is preliminary data.</text>
</comment>
<dbReference type="Proteomes" id="UP000004162">
    <property type="component" value="Unassembled WGS sequence"/>
</dbReference>
<dbReference type="SFLD" id="SFLDG01136">
    <property type="entry name" value="C1.6:_Phosphoserine_Phosphatas"/>
    <property type="match status" value="1"/>
</dbReference>
<comment type="pathway">
    <text evidence="2">Amino-acid biosynthesis; L-serine biosynthesis; L-serine from 3-phospho-D-glycerate: step 3/3.</text>
</comment>
<keyword evidence="9" id="KW-0460">Magnesium</keyword>
<protein>
    <recommendedName>
        <fullName evidence="5">Phosphoserine phosphatase</fullName>
        <ecNumber evidence="4">3.1.3.3</ecNumber>
    </recommendedName>
    <alternativeName>
        <fullName evidence="11">O-phosphoserine phosphohydrolase</fullName>
    </alternativeName>
</protein>
<comment type="catalytic activity">
    <reaction evidence="13">
        <text>O-phospho-D-serine + H2O = D-serine + phosphate</text>
        <dbReference type="Rhea" id="RHEA:24873"/>
        <dbReference type="ChEBI" id="CHEBI:15377"/>
        <dbReference type="ChEBI" id="CHEBI:35247"/>
        <dbReference type="ChEBI" id="CHEBI:43474"/>
        <dbReference type="ChEBI" id="CHEBI:58680"/>
        <dbReference type="EC" id="3.1.3.3"/>
    </reaction>
</comment>
<evidence type="ECO:0000259" key="15">
    <source>
        <dbReference type="PROSITE" id="PS51671"/>
    </source>
</evidence>
<dbReference type="SFLD" id="SFLDG01137">
    <property type="entry name" value="C1.6.1:_Phosphoserine_Phosphat"/>
    <property type="match status" value="1"/>
</dbReference>
<accession>Q0YSC1</accession>
<dbReference type="RefSeq" id="WP_006366125.1">
    <property type="nucleotide sequence ID" value="NZ_AASE01000006.1"/>
</dbReference>
<dbReference type="CDD" id="cd07500">
    <property type="entry name" value="HAD_PSP"/>
    <property type="match status" value="1"/>
</dbReference>
<dbReference type="GO" id="GO:0000287">
    <property type="term" value="F:magnesium ion binding"/>
    <property type="evidence" value="ECO:0007669"/>
    <property type="project" value="TreeGrafter"/>
</dbReference>
<evidence type="ECO:0000256" key="2">
    <source>
        <dbReference type="ARBA" id="ARBA00005135"/>
    </source>
</evidence>